<evidence type="ECO:0000313" key="1">
    <source>
        <dbReference type="EMBL" id="KAK7922387.1"/>
    </source>
</evidence>
<dbReference type="EMBL" id="JBBPFD010000006">
    <property type="protein sequence ID" value="KAK7922387.1"/>
    <property type="molecule type" value="Genomic_DNA"/>
</dbReference>
<reference evidence="2" key="1">
    <citation type="submission" date="2024-04" db="EMBL/GenBank/DDBJ databases">
        <title>Salinicola lusitanus LLJ914,a marine bacterium isolated from the Okinawa Trough.</title>
        <authorList>
            <person name="Li J."/>
        </authorList>
    </citation>
    <scope>NUCLEOTIDE SEQUENCE [LARGE SCALE GENOMIC DNA]</scope>
</reference>
<accession>A0AAW0PM48</accession>
<name>A0AAW0PM48_9GOBI</name>
<sequence>MEEAAPHNVNVKQEESNQTVFSCWECNLRYRDEGPGRIHGRSAENNTGVVNSTGKYGLSLPALQTPVYG</sequence>
<comment type="caution">
    <text evidence="1">The sequence shown here is derived from an EMBL/GenBank/DDBJ whole genome shotgun (WGS) entry which is preliminary data.</text>
</comment>
<gene>
    <name evidence="1" type="ORF">WMY93_009289</name>
</gene>
<protein>
    <submittedName>
        <fullName evidence="1">Uncharacterized protein</fullName>
    </submittedName>
</protein>
<proteinExistence type="predicted"/>
<organism evidence="1 2">
    <name type="scientific">Mugilogobius chulae</name>
    <name type="common">yellowstripe goby</name>
    <dbReference type="NCBI Taxonomy" id="88201"/>
    <lineage>
        <taxon>Eukaryota</taxon>
        <taxon>Metazoa</taxon>
        <taxon>Chordata</taxon>
        <taxon>Craniata</taxon>
        <taxon>Vertebrata</taxon>
        <taxon>Euteleostomi</taxon>
        <taxon>Actinopterygii</taxon>
        <taxon>Neopterygii</taxon>
        <taxon>Teleostei</taxon>
        <taxon>Neoteleostei</taxon>
        <taxon>Acanthomorphata</taxon>
        <taxon>Gobiaria</taxon>
        <taxon>Gobiiformes</taxon>
        <taxon>Gobioidei</taxon>
        <taxon>Gobiidae</taxon>
        <taxon>Gobionellinae</taxon>
        <taxon>Mugilogobius</taxon>
    </lineage>
</organism>
<dbReference type="AlphaFoldDB" id="A0AAW0PM48"/>
<dbReference type="Proteomes" id="UP001460270">
    <property type="component" value="Unassembled WGS sequence"/>
</dbReference>
<keyword evidence="2" id="KW-1185">Reference proteome</keyword>
<evidence type="ECO:0000313" key="2">
    <source>
        <dbReference type="Proteomes" id="UP001460270"/>
    </source>
</evidence>